<keyword evidence="6" id="KW-0804">Transcription</keyword>
<dbReference type="InterPro" id="IPR003593">
    <property type="entry name" value="AAA+_ATPase"/>
</dbReference>
<evidence type="ECO:0000256" key="3">
    <source>
        <dbReference type="ARBA" id="ARBA00022840"/>
    </source>
</evidence>
<dbReference type="Gene3D" id="1.10.10.60">
    <property type="entry name" value="Homeodomain-like"/>
    <property type="match status" value="1"/>
</dbReference>
<evidence type="ECO:0000259" key="9">
    <source>
        <dbReference type="PROSITE" id="PS50112"/>
    </source>
</evidence>
<dbReference type="InterPro" id="IPR027417">
    <property type="entry name" value="P-loop_NTPase"/>
</dbReference>
<accession>A0A3G1KR81</accession>
<dbReference type="KEGG" id="fwa:DCMF_09455"/>
<dbReference type="Gene3D" id="3.40.50.300">
    <property type="entry name" value="P-loop containing nucleotide triphosphate hydrolases"/>
    <property type="match status" value="1"/>
</dbReference>
<dbReference type="Pfam" id="PF00989">
    <property type="entry name" value="PAS"/>
    <property type="match status" value="1"/>
</dbReference>
<organism evidence="10 11">
    <name type="scientific">Formimonas warabiya</name>
    <dbReference type="NCBI Taxonomy" id="1761012"/>
    <lineage>
        <taxon>Bacteria</taxon>
        <taxon>Bacillati</taxon>
        <taxon>Bacillota</taxon>
        <taxon>Clostridia</taxon>
        <taxon>Eubacteriales</taxon>
        <taxon>Peptococcaceae</taxon>
        <taxon>Candidatus Formimonas</taxon>
    </lineage>
</organism>
<dbReference type="GO" id="GO:0003677">
    <property type="term" value="F:DNA binding"/>
    <property type="evidence" value="ECO:0007669"/>
    <property type="project" value="UniProtKB-KW"/>
</dbReference>
<dbReference type="SUPFAM" id="SSF55785">
    <property type="entry name" value="PYP-like sensor domain (PAS domain)"/>
    <property type="match status" value="1"/>
</dbReference>
<dbReference type="CDD" id="cd00009">
    <property type="entry name" value="AAA"/>
    <property type="match status" value="1"/>
</dbReference>
<evidence type="ECO:0000313" key="11">
    <source>
        <dbReference type="Proteomes" id="UP000323521"/>
    </source>
</evidence>
<dbReference type="GO" id="GO:0005524">
    <property type="term" value="F:ATP binding"/>
    <property type="evidence" value="ECO:0007669"/>
    <property type="project" value="UniProtKB-KW"/>
</dbReference>
<evidence type="ECO:0000313" key="10">
    <source>
        <dbReference type="EMBL" id="ATW24968.1"/>
    </source>
</evidence>
<dbReference type="InterPro" id="IPR035965">
    <property type="entry name" value="PAS-like_dom_sf"/>
</dbReference>
<evidence type="ECO:0000256" key="5">
    <source>
        <dbReference type="ARBA" id="ARBA00023125"/>
    </source>
</evidence>
<dbReference type="PROSITE" id="PS00675">
    <property type="entry name" value="SIGMA54_INTERACT_1"/>
    <property type="match status" value="1"/>
</dbReference>
<dbReference type="PROSITE" id="PS00676">
    <property type="entry name" value="SIGMA54_INTERACT_2"/>
    <property type="match status" value="1"/>
</dbReference>
<keyword evidence="3" id="KW-0067">ATP-binding</keyword>
<dbReference type="InterPro" id="IPR025662">
    <property type="entry name" value="Sigma_54_int_dom_ATP-bd_1"/>
</dbReference>
<dbReference type="InterPro" id="IPR000014">
    <property type="entry name" value="PAS"/>
</dbReference>
<name>A0A3G1KR81_FORW1</name>
<dbReference type="PROSITE" id="PS00688">
    <property type="entry name" value="SIGMA54_INTERACT_3"/>
    <property type="match status" value="1"/>
</dbReference>
<dbReference type="PANTHER" id="PTHR32071:SF57">
    <property type="entry name" value="C4-DICARBOXYLATE TRANSPORT TRANSCRIPTIONAL REGULATORY PROTEIN DCTD"/>
    <property type="match status" value="1"/>
</dbReference>
<dbReference type="NCBIfam" id="TIGR00229">
    <property type="entry name" value="sensory_box"/>
    <property type="match status" value="1"/>
</dbReference>
<dbReference type="PROSITE" id="PS50112">
    <property type="entry name" value="PAS"/>
    <property type="match status" value="1"/>
</dbReference>
<proteinExistence type="predicted"/>
<dbReference type="Gene3D" id="1.10.8.60">
    <property type="match status" value="1"/>
</dbReference>
<dbReference type="CDD" id="cd00130">
    <property type="entry name" value="PAS"/>
    <property type="match status" value="1"/>
</dbReference>
<dbReference type="SUPFAM" id="SSF46689">
    <property type="entry name" value="Homeodomain-like"/>
    <property type="match status" value="1"/>
</dbReference>
<keyword evidence="5" id="KW-0238">DNA-binding</keyword>
<evidence type="ECO:0000256" key="7">
    <source>
        <dbReference type="ARBA" id="ARBA00029500"/>
    </source>
</evidence>
<dbReference type="PANTHER" id="PTHR32071">
    <property type="entry name" value="TRANSCRIPTIONAL REGULATORY PROTEIN"/>
    <property type="match status" value="1"/>
</dbReference>
<dbReference type="GO" id="GO:0006355">
    <property type="term" value="P:regulation of DNA-templated transcription"/>
    <property type="evidence" value="ECO:0007669"/>
    <property type="project" value="InterPro"/>
</dbReference>
<keyword evidence="4" id="KW-0805">Transcription regulation</keyword>
<evidence type="ECO:0000259" key="8">
    <source>
        <dbReference type="PROSITE" id="PS50045"/>
    </source>
</evidence>
<dbReference type="SUPFAM" id="SSF52540">
    <property type="entry name" value="P-loop containing nucleoside triphosphate hydrolases"/>
    <property type="match status" value="1"/>
</dbReference>
<dbReference type="PROSITE" id="PS50045">
    <property type="entry name" value="SIGMA54_INTERACT_4"/>
    <property type="match status" value="1"/>
</dbReference>
<evidence type="ECO:0000256" key="2">
    <source>
        <dbReference type="ARBA" id="ARBA00022797"/>
    </source>
</evidence>
<dbReference type="Pfam" id="PF25601">
    <property type="entry name" value="AAA_lid_14"/>
    <property type="match status" value="1"/>
</dbReference>
<evidence type="ECO:0000256" key="4">
    <source>
        <dbReference type="ARBA" id="ARBA00023015"/>
    </source>
</evidence>
<sequence length="469" mass="52693">MAASALMEAPEDIVHNRLFMSILESSFDGIWIADHKGDTLYVNTAYERITGLRREQLVGRNMRDLLAEKLFEHSTVLVVLEKKIPASIIHKYVTGRIALATGNPVFNETGDIIMVVCNVRDISELIKLRNEVETTKNLSNKYSHELFQLRQQQMDNSGVVSTSKAMKRVIELALKTAPFDNTVLIQGDSGTGKEVMAKFIHQQSFRREAPFIKVNCAAIPATLVESELFGYAKGSFTGANHQGKPGMFELAQGGTILLDEIGEVPLEVQAKLLRVLQEKEVFPIGAKEPVKLDVRILASTNRNLSDQVQKGKFREDLFYRLNVIPITIPPLKERKEDIPGFVYYFLEKHNKRYKKQKTIPLEVVDIFSNYAWPGNVRELENLIEYLFIISTGDEIGLEHLPPRLVTAGLNLDEVNAPGQLQLIVDYVEKQVISSSLRNHGSIRKAAAALGVNPSTLVRKIQKYRIKADA</sequence>
<dbReference type="Pfam" id="PF18024">
    <property type="entry name" value="HTH_50"/>
    <property type="match status" value="1"/>
</dbReference>
<dbReference type="Proteomes" id="UP000323521">
    <property type="component" value="Chromosome"/>
</dbReference>
<dbReference type="InterPro" id="IPR058031">
    <property type="entry name" value="AAA_lid_NorR"/>
</dbReference>
<dbReference type="FunFam" id="3.40.50.300:FF:000006">
    <property type="entry name" value="DNA-binding transcriptional regulator NtrC"/>
    <property type="match status" value="1"/>
</dbReference>
<protein>
    <recommendedName>
        <fullName evidence="7">HTH-type transcriptional regulatory protein TyrR</fullName>
    </recommendedName>
</protein>
<keyword evidence="1" id="KW-0547">Nucleotide-binding</keyword>
<dbReference type="SMART" id="SM00382">
    <property type="entry name" value="AAA"/>
    <property type="match status" value="1"/>
</dbReference>
<keyword evidence="2" id="KW-0058">Aromatic hydrocarbons catabolism</keyword>
<dbReference type="OrthoDB" id="9803970at2"/>
<gene>
    <name evidence="10" type="ORF">DCMF_09455</name>
</gene>
<dbReference type="InterPro" id="IPR025943">
    <property type="entry name" value="Sigma_54_int_dom_ATP-bd_2"/>
</dbReference>
<dbReference type="InterPro" id="IPR002078">
    <property type="entry name" value="Sigma_54_int"/>
</dbReference>
<dbReference type="InterPro" id="IPR025944">
    <property type="entry name" value="Sigma_54_int_dom_CS"/>
</dbReference>
<dbReference type="SMART" id="SM00091">
    <property type="entry name" value="PAS"/>
    <property type="match status" value="1"/>
</dbReference>
<feature type="domain" description="PAS" evidence="9">
    <location>
        <begin position="15"/>
        <end position="66"/>
    </location>
</feature>
<reference evidence="10 11" key="1">
    <citation type="submission" date="2016-10" db="EMBL/GenBank/DDBJ databases">
        <title>Complete Genome Sequence of Peptococcaceae strain DCMF.</title>
        <authorList>
            <person name="Edwards R.J."/>
            <person name="Holland S.I."/>
            <person name="Deshpande N.P."/>
            <person name="Wong Y.K."/>
            <person name="Ertan H."/>
            <person name="Manefield M."/>
            <person name="Russell T.L."/>
            <person name="Lee M.J."/>
        </authorList>
    </citation>
    <scope>NUCLEOTIDE SEQUENCE [LARGE SCALE GENOMIC DNA]</scope>
    <source>
        <strain evidence="10 11">DCMF</strain>
    </source>
</reference>
<feature type="domain" description="Sigma-54 factor interaction" evidence="8">
    <location>
        <begin position="159"/>
        <end position="388"/>
    </location>
</feature>
<dbReference type="InterPro" id="IPR013767">
    <property type="entry name" value="PAS_fold"/>
</dbReference>
<evidence type="ECO:0000256" key="6">
    <source>
        <dbReference type="ARBA" id="ARBA00023163"/>
    </source>
</evidence>
<dbReference type="Pfam" id="PF00158">
    <property type="entry name" value="Sigma54_activat"/>
    <property type="match status" value="1"/>
</dbReference>
<dbReference type="Gene3D" id="3.30.450.20">
    <property type="entry name" value="PAS domain"/>
    <property type="match status" value="1"/>
</dbReference>
<dbReference type="EMBL" id="CP017634">
    <property type="protein sequence ID" value="ATW24968.1"/>
    <property type="molecule type" value="Genomic_DNA"/>
</dbReference>
<dbReference type="AlphaFoldDB" id="A0A3G1KR81"/>
<evidence type="ECO:0000256" key="1">
    <source>
        <dbReference type="ARBA" id="ARBA00022741"/>
    </source>
</evidence>
<dbReference type="InterPro" id="IPR030828">
    <property type="entry name" value="HTH_TyrR"/>
</dbReference>
<dbReference type="InterPro" id="IPR009057">
    <property type="entry name" value="Homeodomain-like_sf"/>
</dbReference>
<keyword evidence="11" id="KW-1185">Reference proteome</keyword>
<dbReference type="RefSeq" id="WP_148134208.1">
    <property type="nucleotide sequence ID" value="NZ_CP017634.1"/>
</dbReference>